<sequence length="169" mass="17972">MDTFLVSTGQDPPRDERVAVRAPSAELPAGIAIDGQGLDHRGIPALLDGAGPVSTRAMDVYRGVHRHQIHASSHDARPEVAPEAQALEQASATKPECGVSHGRGHRQLGWTYLAGVTFATTAARVTEDGGSPPALQSRRWCSFHKASALVARGFEAGAANEQHRNCPRQ</sequence>
<dbReference type="EMBL" id="BSXW01000213">
    <property type="protein sequence ID" value="GMF15016.1"/>
    <property type="molecule type" value="Genomic_DNA"/>
</dbReference>
<organism evidence="1 2">
    <name type="scientific">Phytophthora lilii</name>
    <dbReference type="NCBI Taxonomy" id="2077276"/>
    <lineage>
        <taxon>Eukaryota</taxon>
        <taxon>Sar</taxon>
        <taxon>Stramenopiles</taxon>
        <taxon>Oomycota</taxon>
        <taxon>Peronosporomycetes</taxon>
        <taxon>Peronosporales</taxon>
        <taxon>Peronosporaceae</taxon>
        <taxon>Phytophthora</taxon>
    </lineage>
</organism>
<keyword evidence="2" id="KW-1185">Reference proteome</keyword>
<name>A0A9W6TIS3_9STRA</name>
<accession>A0A9W6TIS3</accession>
<dbReference type="AlphaFoldDB" id="A0A9W6TIS3"/>
<reference evidence="1" key="1">
    <citation type="submission" date="2023-04" db="EMBL/GenBank/DDBJ databases">
        <title>Phytophthora lilii NBRC 32176.</title>
        <authorList>
            <person name="Ichikawa N."/>
            <person name="Sato H."/>
            <person name="Tonouchi N."/>
        </authorList>
    </citation>
    <scope>NUCLEOTIDE SEQUENCE</scope>
    <source>
        <strain evidence="1">NBRC 32176</strain>
    </source>
</reference>
<evidence type="ECO:0000313" key="2">
    <source>
        <dbReference type="Proteomes" id="UP001165083"/>
    </source>
</evidence>
<gene>
    <name evidence="1" type="ORF">Plil01_000507400</name>
</gene>
<comment type="caution">
    <text evidence="1">The sequence shown here is derived from an EMBL/GenBank/DDBJ whole genome shotgun (WGS) entry which is preliminary data.</text>
</comment>
<protein>
    <submittedName>
        <fullName evidence="1">Unnamed protein product</fullName>
    </submittedName>
</protein>
<proteinExistence type="predicted"/>
<dbReference type="Proteomes" id="UP001165083">
    <property type="component" value="Unassembled WGS sequence"/>
</dbReference>
<evidence type="ECO:0000313" key="1">
    <source>
        <dbReference type="EMBL" id="GMF15016.1"/>
    </source>
</evidence>